<name>A0A6J4NF45_9ACTN</name>
<feature type="non-terminal residue" evidence="2">
    <location>
        <position position="1"/>
    </location>
</feature>
<feature type="non-terminal residue" evidence="2">
    <location>
        <position position="53"/>
    </location>
</feature>
<sequence>LQRRRRAAVAQRGEQPPRDPRGGQAHHGARRPGAAGPRPRRRRPQRGDRARRV</sequence>
<organism evidence="2">
    <name type="scientific">uncultured Quadrisphaera sp</name>
    <dbReference type="NCBI Taxonomy" id="904978"/>
    <lineage>
        <taxon>Bacteria</taxon>
        <taxon>Bacillati</taxon>
        <taxon>Actinomycetota</taxon>
        <taxon>Actinomycetes</taxon>
        <taxon>Kineosporiales</taxon>
        <taxon>Kineosporiaceae</taxon>
        <taxon>Quadrisphaera</taxon>
        <taxon>environmental samples</taxon>
    </lineage>
</organism>
<reference evidence="2" key="1">
    <citation type="submission" date="2020-02" db="EMBL/GenBank/DDBJ databases">
        <authorList>
            <person name="Meier V. D."/>
        </authorList>
    </citation>
    <scope>NUCLEOTIDE SEQUENCE</scope>
    <source>
        <strain evidence="2">AVDCRST_MAG35</strain>
    </source>
</reference>
<dbReference type="EMBL" id="CADCUY010000023">
    <property type="protein sequence ID" value="CAA9385669.1"/>
    <property type="molecule type" value="Genomic_DNA"/>
</dbReference>
<proteinExistence type="predicted"/>
<dbReference type="AlphaFoldDB" id="A0A6J4NF45"/>
<evidence type="ECO:0000313" key="2">
    <source>
        <dbReference type="EMBL" id="CAA9385669.1"/>
    </source>
</evidence>
<evidence type="ECO:0000256" key="1">
    <source>
        <dbReference type="SAM" id="MobiDB-lite"/>
    </source>
</evidence>
<protein>
    <submittedName>
        <fullName evidence="2">Uncharacterized protein</fullName>
    </submittedName>
</protein>
<feature type="region of interest" description="Disordered" evidence="1">
    <location>
        <begin position="1"/>
        <end position="53"/>
    </location>
</feature>
<accession>A0A6J4NF45</accession>
<gene>
    <name evidence="2" type="ORF">AVDCRST_MAG35-111</name>
</gene>